<reference evidence="1 2" key="2">
    <citation type="submission" date="2013-11" db="EMBL/GenBank/DDBJ databases">
        <title>The Genome Sequence of Phytophthora parasitica INRA-310.</title>
        <authorList>
            <consortium name="The Broad Institute Genomics Platform"/>
            <person name="Russ C."/>
            <person name="Tyler B."/>
            <person name="Panabieres F."/>
            <person name="Shan W."/>
            <person name="Tripathy S."/>
            <person name="Grunwald N."/>
            <person name="Machado M."/>
            <person name="Johnson C.S."/>
            <person name="Arredondo F."/>
            <person name="Hong C."/>
            <person name="Coffey M."/>
            <person name="Young S.K."/>
            <person name="Zeng Q."/>
            <person name="Gargeya S."/>
            <person name="Fitzgerald M."/>
            <person name="Abouelleil A."/>
            <person name="Alvarado L."/>
            <person name="Chapman S.B."/>
            <person name="Gainer-Dewar J."/>
            <person name="Goldberg J."/>
            <person name="Griggs A."/>
            <person name="Gujja S."/>
            <person name="Hansen M."/>
            <person name="Howarth C."/>
            <person name="Imamovic A."/>
            <person name="Ireland A."/>
            <person name="Larimer J."/>
            <person name="McCowan C."/>
            <person name="Murphy C."/>
            <person name="Pearson M."/>
            <person name="Poon T.W."/>
            <person name="Priest M."/>
            <person name="Roberts A."/>
            <person name="Saif S."/>
            <person name="Shea T."/>
            <person name="Sykes S."/>
            <person name="Wortman J."/>
            <person name="Nusbaum C."/>
            <person name="Birren B."/>
        </authorList>
    </citation>
    <scope>NUCLEOTIDE SEQUENCE [LARGE SCALE GENOMIC DNA]</scope>
    <source>
        <strain evidence="1 2">INRA-310</strain>
    </source>
</reference>
<sequence>MSGIDAIEAVIKNKHIFDSKLNAPGSEGYVDEVRAWMIVKKKYRPSRIQEA</sequence>
<reference evidence="2" key="1">
    <citation type="submission" date="2011-12" db="EMBL/GenBank/DDBJ databases">
        <authorList>
            <consortium name="The Broad Institute Genome Sequencing Platform"/>
            <person name="Russ C."/>
            <person name="Tyler B."/>
            <person name="Panabieres F."/>
            <person name="Shan W."/>
            <person name="Tripathy S."/>
            <person name="Grunwald N."/>
            <person name="Machado M."/>
            <person name="Young S.K."/>
            <person name="Zeng Q."/>
            <person name="Gargeya S."/>
            <person name="Fitzgerald M."/>
            <person name="Haas B."/>
            <person name="Abouelleil A."/>
            <person name="Alvarado L."/>
            <person name="Arachchi H.M."/>
            <person name="Berlin A."/>
            <person name="Chapman S.B."/>
            <person name="Gearin G."/>
            <person name="Goldberg J."/>
            <person name="Griggs A."/>
            <person name="Gujja S."/>
            <person name="Hansen M."/>
            <person name="Heiman D."/>
            <person name="Howarth C."/>
            <person name="Larimer J."/>
            <person name="Lui A."/>
            <person name="MacDonald P.J.P."/>
            <person name="McCowen C."/>
            <person name="Montmayeur A."/>
            <person name="Murphy C."/>
            <person name="Neiman D."/>
            <person name="Pearson M."/>
            <person name="Priest M."/>
            <person name="Roberts A."/>
            <person name="Saif S."/>
            <person name="Shea T."/>
            <person name="Sisk P."/>
            <person name="Stolte C."/>
            <person name="Sykes S."/>
            <person name="Wortman J."/>
            <person name="Nusbaum C."/>
            <person name="Birren B."/>
        </authorList>
    </citation>
    <scope>NUCLEOTIDE SEQUENCE [LARGE SCALE GENOMIC DNA]</scope>
    <source>
        <strain evidence="2">INRA-310</strain>
    </source>
</reference>
<evidence type="ECO:0000313" key="1">
    <source>
        <dbReference type="EMBL" id="ETM98622.1"/>
    </source>
</evidence>
<feature type="non-terminal residue" evidence="1">
    <location>
        <position position="51"/>
    </location>
</feature>
<protein>
    <submittedName>
        <fullName evidence="1">Uncharacterized protein</fullName>
    </submittedName>
</protein>
<organism evidence="1 2">
    <name type="scientific">Phytophthora nicotianae (strain INRA-310)</name>
    <name type="common">Phytophthora parasitica</name>
    <dbReference type="NCBI Taxonomy" id="761204"/>
    <lineage>
        <taxon>Eukaryota</taxon>
        <taxon>Sar</taxon>
        <taxon>Stramenopiles</taxon>
        <taxon>Oomycota</taxon>
        <taxon>Peronosporomycetes</taxon>
        <taxon>Peronosporales</taxon>
        <taxon>Peronosporaceae</taxon>
        <taxon>Phytophthora</taxon>
    </lineage>
</organism>
<accession>W2PC36</accession>
<dbReference type="GeneID" id="20193175"/>
<dbReference type="Proteomes" id="UP000018817">
    <property type="component" value="Unassembled WGS sequence"/>
</dbReference>
<dbReference type="AlphaFoldDB" id="W2PC36"/>
<name>W2PC36_PHYN3</name>
<gene>
    <name evidence="1" type="ORF">PPTG_24576</name>
</gene>
<dbReference type="EMBL" id="KI669678">
    <property type="protein sequence ID" value="ETM98622.1"/>
    <property type="molecule type" value="Genomic_DNA"/>
</dbReference>
<dbReference type="OrthoDB" id="145257at2759"/>
<dbReference type="VEuPathDB" id="FungiDB:PPTG_24576"/>
<dbReference type="RefSeq" id="XP_008916073.1">
    <property type="nucleotide sequence ID" value="XM_008917825.1"/>
</dbReference>
<evidence type="ECO:0000313" key="2">
    <source>
        <dbReference type="Proteomes" id="UP000018817"/>
    </source>
</evidence>
<proteinExistence type="predicted"/>